<protein>
    <submittedName>
        <fullName evidence="1">Uncharacterized protein</fullName>
    </submittedName>
</protein>
<dbReference type="EMBL" id="CP136890">
    <property type="protein sequence ID" value="WOK95034.1"/>
    <property type="molecule type" value="Genomic_DNA"/>
</dbReference>
<accession>A0AAQ3Q3S7</accession>
<reference evidence="1 2" key="1">
    <citation type="submission" date="2023-10" db="EMBL/GenBank/DDBJ databases">
        <title>Chromosome-scale genome assembly provides insights into flower coloration mechanisms of Canna indica.</title>
        <authorList>
            <person name="Li C."/>
        </authorList>
    </citation>
    <scope>NUCLEOTIDE SEQUENCE [LARGE SCALE GENOMIC DNA]</scope>
    <source>
        <tissue evidence="1">Flower</tissue>
    </source>
</reference>
<evidence type="ECO:0000313" key="1">
    <source>
        <dbReference type="EMBL" id="WOK95034.1"/>
    </source>
</evidence>
<proteinExistence type="predicted"/>
<organism evidence="1 2">
    <name type="scientific">Canna indica</name>
    <name type="common">Indian-shot</name>
    <dbReference type="NCBI Taxonomy" id="4628"/>
    <lineage>
        <taxon>Eukaryota</taxon>
        <taxon>Viridiplantae</taxon>
        <taxon>Streptophyta</taxon>
        <taxon>Embryophyta</taxon>
        <taxon>Tracheophyta</taxon>
        <taxon>Spermatophyta</taxon>
        <taxon>Magnoliopsida</taxon>
        <taxon>Liliopsida</taxon>
        <taxon>Zingiberales</taxon>
        <taxon>Cannaceae</taxon>
        <taxon>Canna</taxon>
    </lineage>
</organism>
<dbReference type="AlphaFoldDB" id="A0AAQ3Q3S7"/>
<evidence type="ECO:0000313" key="2">
    <source>
        <dbReference type="Proteomes" id="UP001327560"/>
    </source>
</evidence>
<sequence length="81" mass="8769">MALPSSLVVFNPVLPPTFFINFPHMLLSSSCPHSSYPFSVPPVTIPLVDSSNPCRKTSPFADYAYKVGAESAVVKNQDNPT</sequence>
<keyword evidence="2" id="KW-1185">Reference proteome</keyword>
<gene>
    <name evidence="1" type="ORF">Cni_G03739</name>
</gene>
<dbReference type="Proteomes" id="UP001327560">
    <property type="component" value="Chromosome 1"/>
</dbReference>
<name>A0AAQ3Q3S7_9LILI</name>